<keyword evidence="3" id="KW-1185">Reference proteome</keyword>
<dbReference type="EMBL" id="DAKRPA010000095">
    <property type="protein sequence ID" value="DAZ98866.1"/>
    <property type="molecule type" value="Genomic_DNA"/>
</dbReference>
<feature type="domain" description="ApaG" evidence="1">
    <location>
        <begin position="126"/>
        <end position="259"/>
    </location>
</feature>
<gene>
    <name evidence="2" type="ORF">N0F65_002591</name>
</gene>
<dbReference type="Gene3D" id="2.60.40.1470">
    <property type="entry name" value="ApaG domain"/>
    <property type="match status" value="1"/>
</dbReference>
<dbReference type="PROSITE" id="PS51087">
    <property type="entry name" value="APAG"/>
    <property type="match status" value="1"/>
</dbReference>
<dbReference type="PANTHER" id="PTHR47191:SF2">
    <property type="entry name" value="OS05G0170800 PROTEIN"/>
    <property type="match status" value="1"/>
</dbReference>
<dbReference type="InterPro" id="IPR007474">
    <property type="entry name" value="ApaG_domain"/>
</dbReference>
<dbReference type="SUPFAM" id="SSF110069">
    <property type="entry name" value="ApaG-like"/>
    <property type="match status" value="1"/>
</dbReference>
<reference evidence="2" key="1">
    <citation type="submission" date="2022-11" db="EMBL/GenBank/DDBJ databases">
        <authorList>
            <person name="Morgan W.R."/>
            <person name="Tartar A."/>
        </authorList>
    </citation>
    <scope>NUCLEOTIDE SEQUENCE</scope>
    <source>
        <strain evidence="2">ARSEF 373</strain>
    </source>
</reference>
<accession>A0AAV2YX04</accession>
<name>A0AAV2YX04_9STRA</name>
<dbReference type="AlphaFoldDB" id="A0AAV2YX04"/>
<organism evidence="2 3">
    <name type="scientific">Lagenidium giganteum</name>
    <dbReference type="NCBI Taxonomy" id="4803"/>
    <lineage>
        <taxon>Eukaryota</taxon>
        <taxon>Sar</taxon>
        <taxon>Stramenopiles</taxon>
        <taxon>Oomycota</taxon>
        <taxon>Peronosporomycetes</taxon>
        <taxon>Pythiales</taxon>
        <taxon>Pythiaceae</taxon>
    </lineage>
</organism>
<proteinExistence type="predicted"/>
<protein>
    <recommendedName>
        <fullName evidence="1">ApaG domain-containing protein</fullName>
    </recommendedName>
</protein>
<sequence>MTKPSTIRAIYKCLLFEAQQLSRVPHFRLRNRLQLEQWGTGAFVEHRSMPTPDATRLCSLQQFHALQKQGFRYEDRRVDVVDMVRQGFRTNLHLDDPKAISLKLDEAIECLQELSEQLLLARCSSVTNTNGIRIEATSQYVPSHSRPDQRVYRFTYRITVTNTNDTNAVQITGRQYTFSSVSGQRISLPRNSPGIVGQVPILLPGQTYEYGSGVDIDSPEGNVVGCLHVVQKSKEQGAEDVTFDAFVSRFELHAPPSAR</sequence>
<dbReference type="Proteomes" id="UP001146120">
    <property type="component" value="Unassembled WGS sequence"/>
</dbReference>
<evidence type="ECO:0000313" key="3">
    <source>
        <dbReference type="Proteomes" id="UP001146120"/>
    </source>
</evidence>
<comment type="caution">
    <text evidence="2">The sequence shown here is derived from an EMBL/GenBank/DDBJ whole genome shotgun (WGS) entry which is preliminary data.</text>
</comment>
<evidence type="ECO:0000313" key="2">
    <source>
        <dbReference type="EMBL" id="DAZ98866.1"/>
    </source>
</evidence>
<dbReference type="InterPro" id="IPR050718">
    <property type="entry name" value="ApaG-like"/>
</dbReference>
<dbReference type="Pfam" id="PF04379">
    <property type="entry name" value="DUF525"/>
    <property type="match status" value="1"/>
</dbReference>
<evidence type="ECO:0000259" key="1">
    <source>
        <dbReference type="PROSITE" id="PS51087"/>
    </source>
</evidence>
<dbReference type="InterPro" id="IPR036767">
    <property type="entry name" value="ApaG_sf"/>
</dbReference>
<dbReference type="PANTHER" id="PTHR47191">
    <property type="entry name" value="OS05G0170800 PROTEIN"/>
    <property type="match status" value="1"/>
</dbReference>
<reference evidence="2" key="2">
    <citation type="journal article" date="2023" name="Microbiol Resour">
        <title>Decontamination and Annotation of the Draft Genome Sequence of the Oomycete Lagenidium giganteum ARSEF 373.</title>
        <authorList>
            <person name="Morgan W.R."/>
            <person name="Tartar A."/>
        </authorList>
    </citation>
    <scope>NUCLEOTIDE SEQUENCE</scope>
    <source>
        <strain evidence="2">ARSEF 373</strain>
    </source>
</reference>